<dbReference type="PANTHER" id="PTHR42812">
    <property type="entry name" value="BETA-XYLOSIDASE"/>
    <property type="match status" value="1"/>
</dbReference>
<dbReference type="SMART" id="SM00906">
    <property type="entry name" value="Fungal_trans"/>
    <property type="match status" value="1"/>
</dbReference>
<dbReference type="PANTHER" id="PTHR42812:SF12">
    <property type="entry name" value="BETA-XYLOSIDASE-RELATED"/>
    <property type="match status" value="1"/>
</dbReference>
<dbReference type="Pfam" id="PF00378">
    <property type="entry name" value="ECH_1"/>
    <property type="match status" value="1"/>
</dbReference>
<evidence type="ECO:0000256" key="1">
    <source>
        <dbReference type="ARBA" id="ARBA00009865"/>
    </source>
</evidence>
<dbReference type="Proteomes" id="UP000746612">
    <property type="component" value="Unassembled WGS sequence"/>
</dbReference>
<feature type="active site" description="Proton donor" evidence="6">
    <location>
        <position position="825"/>
    </location>
</feature>
<evidence type="ECO:0000256" key="3">
    <source>
        <dbReference type="ARBA" id="ARBA00022801"/>
    </source>
</evidence>
<organism evidence="11 12">
    <name type="scientific">Gibberella zeae</name>
    <name type="common">Wheat head blight fungus</name>
    <name type="synonym">Fusarium graminearum</name>
    <dbReference type="NCBI Taxonomy" id="5518"/>
    <lineage>
        <taxon>Eukaryota</taxon>
        <taxon>Fungi</taxon>
        <taxon>Dikarya</taxon>
        <taxon>Ascomycota</taxon>
        <taxon>Pezizomycotina</taxon>
        <taxon>Sordariomycetes</taxon>
        <taxon>Hypocreomycetidae</taxon>
        <taxon>Hypocreales</taxon>
        <taxon>Nectriaceae</taxon>
        <taxon>Fusarium</taxon>
    </lineage>
</organism>
<feature type="active site" description="Proton acceptor" evidence="6">
    <location>
        <position position="653"/>
    </location>
</feature>
<evidence type="ECO:0000256" key="7">
    <source>
        <dbReference type="PIRSR" id="PIRSR606710-2"/>
    </source>
</evidence>
<evidence type="ECO:0000313" key="12">
    <source>
        <dbReference type="Proteomes" id="UP000746612"/>
    </source>
</evidence>
<evidence type="ECO:0000256" key="9">
    <source>
        <dbReference type="SAM" id="Phobius"/>
    </source>
</evidence>
<dbReference type="Gene3D" id="3.90.226.10">
    <property type="entry name" value="2-enoyl-CoA Hydratase, Chain A, domain 1"/>
    <property type="match status" value="1"/>
</dbReference>
<dbReference type="InterPro" id="IPR014748">
    <property type="entry name" value="Enoyl-CoA_hydra_C"/>
</dbReference>
<dbReference type="Gene3D" id="4.10.240.10">
    <property type="entry name" value="Zn(2)-C6 fungal-type DNA-binding domain"/>
    <property type="match status" value="1"/>
</dbReference>
<dbReference type="InterPro" id="IPR029045">
    <property type="entry name" value="ClpP/crotonase-like_dom_sf"/>
</dbReference>
<keyword evidence="3" id="KW-0378">Hydrolase</keyword>
<evidence type="ECO:0000256" key="6">
    <source>
        <dbReference type="PIRSR" id="PIRSR606710-1"/>
    </source>
</evidence>
<dbReference type="GO" id="GO:0005975">
    <property type="term" value="P:carbohydrate metabolic process"/>
    <property type="evidence" value="ECO:0007669"/>
    <property type="project" value="InterPro"/>
</dbReference>
<dbReference type="GO" id="GO:0006351">
    <property type="term" value="P:DNA-templated transcription"/>
    <property type="evidence" value="ECO:0007669"/>
    <property type="project" value="InterPro"/>
</dbReference>
<sequence length="1496" mass="168434">TLNLRNRKPLLIPIPAMKKSIACGACRSSKRKCIHSGGPPCTRCRDRGDECIFPPKGTSFIFRRSRLERLTADNRENDGLRADPTITRAANLATTDPFGFLTDEVKNSYLRCSYKWSFHHIPNLLIAIRERRLDPLLVWAMLAITVRFSQAAPPGYSTQVEASNTFAAHARTQVLSLVDQPTVHRAQVLLMLTGHSWGAGEGRRAWVYLGMAVRMAQVLGLFEELPPSTTRDEFIEAEERRRTAWTCFLMDSLLSGGKGRDRMLSADNMRIQLPCDSESFNFGQLVVCERLDGSVVDGAGTAMSIRVKGSLGIVAYSMRVADVWGAVAKWACTRHDNNVPPWQPQSDFQMLLGRLEIWKSSLPERLRYELFLLRAHSVSNQGQAYCYMHCIYFMSVIFLYRSYLPEVEMQRARIGDKDWDQWSTWSSKELVQVAKQVCDMLQEIRAFGLYFLRGLVPWIGFTIYTAVGTMLYFYHFPNPGDTPNDIDKRREHIVEGLLFLKDMRQAWPMADTWREKIKAMQIFYSNIKTDGDLAVTPSERREMRNAIIDYGALQPDPVRQPDTESTDEQSATDGENDQATTSTSVDFNPESMNFIAPADIDLFDTDFAFGSNMYATFADATQGFWENSTQLTSTFIIEMPQVRNPILPGFNPDPSIVRVGDDYYIATSTFEWFPGVQIHHSRDLANWKLVVRPLTRKNQLDMRGEPDSCGVWAPCLSHDGEKFWLVYTDVKRKDGSFKDAHNYIVTATSIEGPWSDPVYANSSGFDPSLFHDDDGKKWFNNMTWDHRSRPRTFEGIFLQEFDPKANKLVGPRKNIFEGTDLAFVEGSHIYKRNGWYYLSTAEGGTGYTHAITLARSRNIWGPYEVHPQKYILTSKDTPHAALQRAGHGQIVETPDGKTYVVHLTGRPTTQKRRSVLGRETAIQEAYWGDDDWLYIKNGPVPSLYVDLPAERDDTVYWEEKRYTFKDTLHSDFQWLRTPEPERIFNIKDGQLTLIGRESIGSWFEQALVARRQTHFSYDAETVIDFSPEDERQFAGLTAYYCRFNFFYLTVTAHADGQRELLILSSEETFPLGRLNKPLAESVKIPNEGKVKLALTIRGNKLQFFYALEGKELTKIGPVYDASLLSDECGGHPNDGSFTGAFVGMAASDVNGLALEAKFDYFVYRPVHDDSDRTMHLPKLPPSAAYIRLSNPAKRNALSLPILRDLKAQLTTALTSRTSGQLRILPPFKEHILSDLEEALRKKDTAPEVWNKYGWLVSAAEWKKERDGLPDVLVLRSEGPVFSSGHDLKELSQLGHDDVKLLFSLCAEVMSLIRRSPVLVVCPIQGLATAAGFQLAMTTDFPIALPDTQFSLPGAKIGLPCTSPSTAVSRRLPPGATYRLLATAEPIAASEYPGAVDVVKVSQGAKPEDAFESRVATVVEQLAAKSPQQQAVGKWAYWTQLGIGSSSEDGGDGYESAARWAGRVMALHAKSEDAKEGIEAFLGKRKPEWKSSSKSKL</sequence>
<evidence type="ECO:0000256" key="2">
    <source>
        <dbReference type="ARBA" id="ARBA00022723"/>
    </source>
</evidence>
<feature type="transmembrane region" description="Helical" evidence="9">
    <location>
        <begin position="382"/>
        <end position="403"/>
    </location>
</feature>
<dbReference type="SUPFAM" id="SSF49899">
    <property type="entry name" value="Concanavalin A-like lectins/glucanases"/>
    <property type="match status" value="1"/>
</dbReference>
<dbReference type="Pfam" id="PF17851">
    <property type="entry name" value="GH43_C2"/>
    <property type="match status" value="1"/>
</dbReference>
<dbReference type="GO" id="GO:0003677">
    <property type="term" value="F:DNA binding"/>
    <property type="evidence" value="ECO:0007669"/>
    <property type="project" value="InterPro"/>
</dbReference>
<dbReference type="GO" id="GO:0008270">
    <property type="term" value="F:zinc ion binding"/>
    <property type="evidence" value="ECO:0007669"/>
    <property type="project" value="InterPro"/>
</dbReference>
<feature type="site" description="Important for catalytic activity, responsible for pKa modulation of the active site Glu and correct orientation of both the proton donor and substrate" evidence="7">
    <location>
        <position position="766"/>
    </location>
</feature>
<reference evidence="11" key="1">
    <citation type="submission" date="2021-03" db="EMBL/GenBank/DDBJ databases">
        <authorList>
            <person name="Alouane T."/>
            <person name="Langin T."/>
            <person name="Bonhomme L."/>
        </authorList>
    </citation>
    <scope>NUCLEOTIDE SEQUENCE</scope>
    <source>
        <strain evidence="11">MDC_Fg202</strain>
    </source>
</reference>
<dbReference type="InterPro" id="IPR013320">
    <property type="entry name" value="ConA-like_dom_sf"/>
</dbReference>
<dbReference type="Gene3D" id="2.115.10.20">
    <property type="entry name" value="Glycosyl hydrolase domain, family 43"/>
    <property type="match status" value="1"/>
</dbReference>
<feature type="domain" description="Zn(2)-C6 fungal-type" evidence="10">
    <location>
        <begin position="22"/>
        <end position="53"/>
    </location>
</feature>
<proteinExistence type="inferred from homology"/>
<dbReference type="PROSITE" id="PS00463">
    <property type="entry name" value="ZN2_CY6_FUNGAL_1"/>
    <property type="match status" value="1"/>
</dbReference>
<dbReference type="CDD" id="cd06558">
    <property type="entry name" value="crotonase-like"/>
    <property type="match status" value="1"/>
</dbReference>
<keyword evidence="9" id="KW-1133">Transmembrane helix</keyword>
<dbReference type="Gene3D" id="1.10.12.10">
    <property type="entry name" value="Lyase 2-enoyl-coa Hydratase, Chain A, domain 2"/>
    <property type="match status" value="1"/>
</dbReference>
<comment type="similarity">
    <text evidence="1">Belongs to the glycosyl hydrolase 43 family.</text>
</comment>
<dbReference type="Pfam" id="PF00172">
    <property type="entry name" value="Zn_clus"/>
    <property type="match status" value="1"/>
</dbReference>
<keyword evidence="9" id="KW-0812">Transmembrane</keyword>
<dbReference type="Pfam" id="PF04616">
    <property type="entry name" value="Glyco_hydro_43"/>
    <property type="match status" value="1"/>
</dbReference>
<dbReference type="InterPro" id="IPR001138">
    <property type="entry name" value="Zn2Cys6_DnaBD"/>
</dbReference>
<comment type="caution">
    <text evidence="11">The sequence shown here is derived from an EMBL/GenBank/DDBJ whole genome shotgun (WGS) entry which is preliminary data.</text>
</comment>
<gene>
    <name evidence="11" type="ORF">MDCFG202_LOCUS259880</name>
</gene>
<name>A0A9N8RDK7_GIBZA</name>
<dbReference type="PROSITE" id="PS50048">
    <property type="entry name" value="ZN2_CY6_FUNGAL_2"/>
    <property type="match status" value="1"/>
</dbReference>
<dbReference type="Gene3D" id="2.60.120.200">
    <property type="match status" value="1"/>
</dbReference>
<dbReference type="InterPro" id="IPR051795">
    <property type="entry name" value="Glycosyl_Hydrlase_43"/>
</dbReference>
<dbReference type="InterPro" id="IPR001753">
    <property type="entry name" value="Enoyl-CoA_hydra/iso"/>
</dbReference>
<evidence type="ECO:0000259" key="10">
    <source>
        <dbReference type="PROSITE" id="PS50048"/>
    </source>
</evidence>
<feature type="transmembrane region" description="Helical" evidence="9">
    <location>
        <begin position="450"/>
        <end position="474"/>
    </location>
</feature>
<dbReference type="EMBL" id="CAJPIJ010000134">
    <property type="protein sequence ID" value="CAG1985095.1"/>
    <property type="molecule type" value="Genomic_DNA"/>
</dbReference>
<feature type="compositionally biased region" description="Polar residues" evidence="8">
    <location>
        <begin position="568"/>
        <end position="586"/>
    </location>
</feature>
<evidence type="ECO:0000256" key="4">
    <source>
        <dbReference type="ARBA" id="ARBA00023242"/>
    </source>
</evidence>
<dbReference type="GO" id="GO:0000981">
    <property type="term" value="F:DNA-binding transcription factor activity, RNA polymerase II-specific"/>
    <property type="evidence" value="ECO:0007669"/>
    <property type="project" value="InterPro"/>
</dbReference>
<dbReference type="InterPro" id="IPR036864">
    <property type="entry name" value="Zn2-C6_fun-type_DNA-bd_sf"/>
</dbReference>
<dbReference type="InterPro" id="IPR006710">
    <property type="entry name" value="Glyco_hydro_43"/>
</dbReference>
<dbReference type="GO" id="GO:0004553">
    <property type="term" value="F:hydrolase activity, hydrolyzing O-glycosyl compounds"/>
    <property type="evidence" value="ECO:0007669"/>
    <property type="project" value="InterPro"/>
</dbReference>
<protein>
    <recommendedName>
        <fullName evidence="10">Zn(2)-C6 fungal-type domain-containing protein</fullName>
    </recommendedName>
</protein>
<dbReference type="Pfam" id="PF04082">
    <property type="entry name" value="Fungal_trans"/>
    <property type="match status" value="1"/>
</dbReference>
<keyword evidence="4" id="KW-0539">Nucleus</keyword>
<feature type="region of interest" description="Disordered" evidence="8">
    <location>
        <begin position="551"/>
        <end position="586"/>
    </location>
</feature>
<dbReference type="InterPro" id="IPR041542">
    <property type="entry name" value="GH43_C2"/>
</dbReference>
<accession>A0A9N8RDK7</accession>
<dbReference type="SUPFAM" id="SSF57701">
    <property type="entry name" value="Zn2/Cys6 DNA-binding domain"/>
    <property type="match status" value="1"/>
</dbReference>
<dbReference type="InterPro" id="IPR007219">
    <property type="entry name" value="XnlR_reg_dom"/>
</dbReference>
<keyword evidence="2" id="KW-0479">Metal-binding</keyword>
<dbReference type="SUPFAM" id="SSF75005">
    <property type="entry name" value="Arabinanase/levansucrase/invertase"/>
    <property type="match status" value="1"/>
</dbReference>
<keyword evidence="9" id="KW-0472">Membrane</keyword>
<dbReference type="CDD" id="cd00067">
    <property type="entry name" value="GAL4"/>
    <property type="match status" value="1"/>
</dbReference>
<dbReference type="CDD" id="cd09000">
    <property type="entry name" value="GH43_SXA-like"/>
    <property type="match status" value="1"/>
</dbReference>
<dbReference type="CDD" id="cd12148">
    <property type="entry name" value="fungal_TF_MHR"/>
    <property type="match status" value="1"/>
</dbReference>
<dbReference type="InterPro" id="IPR023296">
    <property type="entry name" value="Glyco_hydro_beta-prop_sf"/>
</dbReference>
<evidence type="ECO:0000256" key="5">
    <source>
        <dbReference type="ARBA" id="ARBA00023295"/>
    </source>
</evidence>
<keyword evidence="5" id="KW-0326">Glycosidase</keyword>
<feature type="non-terminal residue" evidence="11">
    <location>
        <position position="1496"/>
    </location>
</feature>
<evidence type="ECO:0000313" key="11">
    <source>
        <dbReference type="EMBL" id="CAG1985095.1"/>
    </source>
</evidence>
<evidence type="ECO:0000256" key="8">
    <source>
        <dbReference type="SAM" id="MobiDB-lite"/>
    </source>
</evidence>
<dbReference type="SUPFAM" id="SSF52096">
    <property type="entry name" value="ClpP/crotonase"/>
    <property type="match status" value="1"/>
</dbReference>